<name>A0A6V7H9X5_9HYME</name>
<keyword evidence="2" id="KW-1185">Reference proteome</keyword>
<evidence type="ECO:0000313" key="2">
    <source>
        <dbReference type="Proteomes" id="UP000752696"/>
    </source>
</evidence>
<organism evidence="1 2">
    <name type="scientific">Heterotrigona itama</name>
    <dbReference type="NCBI Taxonomy" id="395501"/>
    <lineage>
        <taxon>Eukaryota</taxon>
        <taxon>Metazoa</taxon>
        <taxon>Ecdysozoa</taxon>
        <taxon>Arthropoda</taxon>
        <taxon>Hexapoda</taxon>
        <taxon>Insecta</taxon>
        <taxon>Pterygota</taxon>
        <taxon>Neoptera</taxon>
        <taxon>Endopterygota</taxon>
        <taxon>Hymenoptera</taxon>
        <taxon>Apocrita</taxon>
        <taxon>Aculeata</taxon>
        <taxon>Apoidea</taxon>
        <taxon>Anthophila</taxon>
        <taxon>Apidae</taxon>
        <taxon>Heterotrigona</taxon>
    </lineage>
</organism>
<reference evidence="1" key="1">
    <citation type="submission" date="2020-07" db="EMBL/GenBank/DDBJ databases">
        <authorList>
            <person name="Nazaruddin N."/>
        </authorList>
    </citation>
    <scope>NUCLEOTIDE SEQUENCE</scope>
</reference>
<proteinExistence type="predicted"/>
<protein>
    <submittedName>
        <fullName evidence="1">Uncharacterized protein</fullName>
    </submittedName>
</protein>
<comment type="caution">
    <text evidence="1">The sequence shown here is derived from an EMBL/GenBank/DDBJ whole genome shotgun (WGS) entry which is preliminary data.</text>
</comment>
<dbReference type="AlphaFoldDB" id="A0A6V7H9X5"/>
<sequence length="153" mass="16906">MAAICWQSSLLVREEGKLANYYLIVDVFPIIQSNQLKRGEHRPQKIVEICIPVVWIRANAKADGFLTVKIKLSVEAVARNNEPSLANLAPVALPQIIGSSSSSNAQLDEFQVHLWTIQDIDPLPGMIETVLRALNTRNVLKPAKFPTSIPIVA</sequence>
<dbReference type="Proteomes" id="UP000752696">
    <property type="component" value="Unassembled WGS sequence"/>
</dbReference>
<dbReference type="EMBL" id="CAJDYZ010009403">
    <property type="protein sequence ID" value="CAD1476483.1"/>
    <property type="molecule type" value="Genomic_DNA"/>
</dbReference>
<evidence type="ECO:0000313" key="1">
    <source>
        <dbReference type="EMBL" id="CAD1476483.1"/>
    </source>
</evidence>
<accession>A0A6V7H9X5</accession>
<gene>
    <name evidence="1" type="ORF">MHI_LOCUS648024</name>
</gene>